<dbReference type="GO" id="GO:0022857">
    <property type="term" value="F:transmembrane transporter activity"/>
    <property type="evidence" value="ECO:0007669"/>
    <property type="project" value="InterPro"/>
</dbReference>
<dbReference type="AlphaFoldDB" id="A0A8H7VPW5"/>
<dbReference type="GO" id="GO:0012505">
    <property type="term" value="C:endomembrane system"/>
    <property type="evidence" value="ECO:0007669"/>
    <property type="project" value="UniProtKB-SubCell"/>
</dbReference>
<feature type="domain" description="Major facilitator superfamily (MFS) profile" evidence="8">
    <location>
        <begin position="67"/>
        <end position="573"/>
    </location>
</feature>
<dbReference type="InterPro" id="IPR036259">
    <property type="entry name" value="MFS_trans_sf"/>
</dbReference>
<evidence type="ECO:0000256" key="2">
    <source>
        <dbReference type="ARBA" id="ARBA00022448"/>
    </source>
</evidence>
<evidence type="ECO:0000259" key="8">
    <source>
        <dbReference type="PROSITE" id="PS50850"/>
    </source>
</evidence>
<feature type="transmembrane region" description="Helical" evidence="7">
    <location>
        <begin position="190"/>
        <end position="211"/>
    </location>
</feature>
<keyword evidence="10" id="KW-1185">Reference proteome</keyword>
<feature type="transmembrane region" description="Helical" evidence="7">
    <location>
        <begin position="411"/>
        <end position="430"/>
    </location>
</feature>
<evidence type="ECO:0000256" key="4">
    <source>
        <dbReference type="ARBA" id="ARBA00022989"/>
    </source>
</evidence>
<dbReference type="PANTHER" id="PTHR23501">
    <property type="entry name" value="MAJOR FACILITATOR SUPERFAMILY"/>
    <property type="match status" value="1"/>
</dbReference>
<feature type="transmembrane region" description="Helical" evidence="7">
    <location>
        <begin position="64"/>
        <end position="89"/>
    </location>
</feature>
<gene>
    <name evidence="9" type="ORF">INT45_013483</name>
</gene>
<feature type="transmembrane region" description="Helical" evidence="7">
    <location>
        <begin position="473"/>
        <end position="496"/>
    </location>
</feature>
<dbReference type="Gene3D" id="1.20.1250.20">
    <property type="entry name" value="MFS general substrate transporter like domains"/>
    <property type="match status" value="1"/>
</dbReference>
<evidence type="ECO:0000256" key="5">
    <source>
        <dbReference type="ARBA" id="ARBA00023136"/>
    </source>
</evidence>
<evidence type="ECO:0000256" key="3">
    <source>
        <dbReference type="ARBA" id="ARBA00022692"/>
    </source>
</evidence>
<evidence type="ECO:0000313" key="10">
    <source>
        <dbReference type="Proteomes" id="UP000646827"/>
    </source>
</evidence>
<reference evidence="9 10" key="1">
    <citation type="submission" date="2020-12" db="EMBL/GenBank/DDBJ databases">
        <title>Metabolic potential, ecology and presence of endohyphal bacteria is reflected in genomic diversity of Mucoromycotina.</title>
        <authorList>
            <person name="Muszewska A."/>
            <person name="Okrasinska A."/>
            <person name="Steczkiewicz K."/>
            <person name="Drgas O."/>
            <person name="Orlowska M."/>
            <person name="Perlinska-Lenart U."/>
            <person name="Aleksandrzak-Piekarczyk T."/>
            <person name="Szatraj K."/>
            <person name="Zielenkiewicz U."/>
            <person name="Pilsyk S."/>
            <person name="Malc E."/>
            <person name="Mieczkowski P."/>
            <person name="Kruszewska J.S."/>
            <person name="Biernat P."/>
            <person name="Pawlowska J."/>
        </authorList>
    </citation>
    <scope>NUCLEOTIDE SEQUENCE [LARGE SCALE GENOMIC DNA]</scope>
    <source>
        <strain evidence="9 10">CBS 142.35</strain>
    </source>
</reference>
<keyword evidence="4 7" id="KW-1133">Transmembrane helix</keyword>
<dbReference type="InterPro" id="IPR020846">
    <property type="entry name" value="MFS_dom"/>
</dbReference>
<feature type="transmembrane region" description="Helical" evidence="7">
    <location>
        <begin position="436"/>
        <end position="461"/>
    </location>
</feature>
<dbReference type="OrthoDB" id="3437016at2759"/>
<accession>A0A8H7VPW5</accession>
<feature type="transmembrane region" description="Helical" evidence="7">
    <location>
        <begin position="549"/>
        <end position="567"/>
    </location>
</feature>
<feature type="transmembrane region" description="Helical" evidence="7">
    <location>
        <begin position="380"/>
        <end position="399"/>
    </location>
</feature>
<feature type="region of interest" description="Disordered" evidence="6">
    <location>
        <begin position="16"/>
        <end position="43"/>
    </location>
</feature>
<dbReference type="GO" id="GO:0005886">
    <property type="term" value="C:plasma membrane"/>
    <property type="evidence" value="ECO:0007669"/>
    <property type="project" value="TreeGrafter"/>
</dbReference>
<feature type="transmembrane region" description="Helical" evidence="7">
    <location>
        <begin position="101"/>
        <end position="120"/>
    </location>
</feature>
<dbReference type="Pfam" id="PF07690">
    <property type="entry name" value="MFS_1"/>
    <property type="match status" value="1"/>
</dbReference>
<feature type="transmembrane region" description="Helical" evidence="7">
    <location>
        <begin position="217"/>
        <end position="238"/>
    </location>
</feature>
<comment type="subcellular location">
    <subcellularLocation>
        <location evidence="1">Endomembrane system</location>
        <topology evidence="1">Multi-pass membrane protein</topology>
    </subcellularLocation>
</comment>
<dbReference type="PANTHER" id="PTHR23501:SF191">
    <property type="entry name" value="VACUOLAR BASIC AMINO ACID TRANSPORTER 4"/>
    <property type="match status" value="1"/>
</dbReference>
<keyword evidence="2" id="KW-0813">Transport</keyword>
<feature type="transmembrane region" description="Helical" evidence="7">
    <location>
        <begin position="302"/>
        <end position="323"/>
    </location>
</feature>
<evidence type="ECO:0000256" key="6">
    <source>
        <dbReference type="SAM" id="MobiDB-lite"/>
    </source>
</evidence>
<dbReference type="PROSITE" id="PS50850">
    <property type="entry name" value="MFS"/>
    <property type="match status" value="1"/>
</dbReference>
<name>A0A8H7VPW5_9FUNG</name>
<comment type="caution">
    <text evidence="9">The sequence shown here is derived from an EMBL/GenBank/DDBJ whole genome shotgun (WGS) entry which is preliminary data.</text>
</comment>
<feature type="transmembrane region" description="Helical" evidence="7">
    <location>
        <begin position="276"/>
        <end position="296"/>
    </location>
</feature>
<evidence type="ECO:0000256" key="1">
    <source>
        <dbReference type="ARBA" id="ARBA00004127"/>
    </source>
</evidence>
<keyword evidence="5 7" id="KW-0472">Membrane</keyword>
<feature type="transmembrane region" description="Helical" evidence="7">
    <location>
        <begin position="344"/>
        <end position="368"/>
    </location>
</feature>
<keyword evidence="3 7" id="KW-0812">Transmembrane</keyword>
<dbReference type="SUPFAM" id="SSF103473">
    <property type="entry name" value="MFS general substrate transporter"/>
    <property type="match status" value="2"/>
</dbReference>
<dbReference type="EMBL" id="JAEPRB010000077">
    <property type="protein sequence ID" value="KAG2222669.1"/>
    <property type="molecule type" value="Genomic_DNA"/>
</dbReference>
<proteinExistence type="predicted"/>
<dbReference type="Gene3D" id="1.20.1720.10">
    <property type="entry name" value="Multidrug resistance protein D"/>
    <property type="match status" value="1"/>
</dbReference>
<dbReference type="InterPro" id="IPR011701">
    <property type="entry name" value="MFS"/>
</dbReference>
<feature type="transmembrane region" description="Helical" evidence="7">
    <location>
        <begin position="132"/>
        <end position="151"/>
    </location>
</feature>
<evidence type="ECO:0000313" key="9">
    <source>
        <dbReference type="EMBL" id="KAG2222669.1"/>
    </source>
</evidence>
<feature type="transmembrane region" description="Helical" evidence="7">
    <location>
        <begin position="157"/>
        <end position="178"/>
    </location>
</feature>
<dbReference type="Proteomes" id="UP000646827">
    <property type="component" value="Unassembled WGS sequence"/>
</dbReference>
<organism evidence="9 10">
    <name type="scientific">Circinella minor</name>
    <dbReference type="NCBI Taxonomy" id="1195481"/>
    <lineage>
        <taxon>Eukaryota</taxon>
        <taxon>Fungi</taxon>
        <taxon>Fungi incertae sedis</taxon>
        <taxon>Mucoromycota</taxon>
        <taxon>Mucoromycotina</taxon>
        <taxon>Mucoromycetes</taxon>
        <taxon>Mucorales</taxon>
        <taxon>Lichtheimiaceae</taxon>
        <taxon>Circinella</taxon>
    </lineage>
</organism>
<sequence length="575" mass="62600">MTQNSLVGSQQKNYNTMDASLSDDDHQEQQQQQQSVTYHTDGTSTTTLQNIPIEKEDKLGDLSLTLLTICLSIAAALPSLDISIVYTTMTQIGTEFQSAQLSTWIHSSYTLCSLITMASVGGLSNAFGRKPVLIILNILFLIGSTGCGYAQSFSQIVIARLIAGMGGGGLTLLGNIILHDVVPTEKVGSYLSYLSIVQTLGFGLGAPIGGFINDYFGWRYCFKINIIPLILILYVYIFKFKNYSTDNQQPTSTMNNNNKDKSTTITTKERLQKVDFGGILLVSIGNVCFTCTLLLGGSTYDWSSLPIITAIIVAPIAYILFFIHESKWAKYPLLSSLASNDRNFTTSCICIYFVGLAESGALALIPQFLMGVLHFNTADAGLWIMIEAMMCPVGCFLAGKYMYYKGRFTRIISVNIALYAISLIILYHWIGNTIPINVGTIGIILEGVSYGCFIVPVIVACTSTLPKDVVATAMSMCLLARSVGYLTGTAIVSAVIQSTLKTLLPTKINGEDAEELILFIITSIRKVNTLSPEIQEIVADVLSEGMQSATFILLGSSLIAFFASLRFNNISLKKH</sequence>
<evidence type="ECO:0000256" key="7">
    <source>
        <dbReference type="SAM" id="Phobius"/>
    </source>
</evidence>
<protein>
    <recommendedName>
        <fullName evidence="8">Major facilitator superfamily (MFS) profile domain-containing protein</fullName>
    </recommendedName>
</protein>